<evidence type="ECO:0008006" key="3">
    <source>
        <dbReference type="Google" id="ProtNLM"/>
    </source>
</evidence>
<evidence type="ECO:0000313" key="2">
    <source>
        <dbReference type="Proteomes" id="UP000234240"/>
    </source>
</evidence>
<dbReference type="AlphaFoldDB" id="A0A2N5DYD4"/>
<gene>
    <name evidence="1" type="ORF">CYR55_18575</name>
</gene>
<dbReference type="OrthoDB" id="8402552at2"/>
<dbReference type="Proteomes" id="UP000234240">
    <property type="component" value="Unassembled WGS sequence"/>
</dbReference>
<name>A0A2N5DYD4_9GAMM</name>
<accession>A0A2N5DYD4</accession>
<comment type="caution">
    <text evidence="1">The sequence shown here is derived from an EMBL/GenBank/DDBJ whole genome shotgun (WGS) entry which is preliminary data.</text>
</comment>
<keyword evidence="2" id="KW-1185">Reference proteome</keyword>
<sequence>MKSWFNRLLGKSPQHTFPVVWDAQLPSIYARLEQTYDQPQPLAWDNSLLEAQPLGDLDEAFWAPGALEGTMIYHFGVGSDGPGAEEILSALQQALAKPGFKTMQVLYDLINQDSLLHYIDDLMKAIPESRGLRADQLHELVLLLSTQSPHPNAVKFAMAMMAFFPQQRSVEVLKVLARHDEFTLYAVVALRSMVEPEQYADIWFAMALRVNGWGRIHLMERMPYTLDETICSWLLREGFANSVMNEYTAVNCAVHGRLVDALASEHDDALLLGAAEMIYALLNGGPVPGMSAYDDGAKACWRYLQNVLAYLPAHPLHYLTAKRIREWAQSEKSLEPALSSQLVATSAEVLALTIWGDVTAQALAGEEGYAFHLAVDVCRDRQEDPFPALFARQRNNPESSLWYYLMQTEDAYQASQVCNLAEAQFDLKAIASGPTMSSGMGPKWNSQRQLDLVLQELKRFPEMGWPLLKAALQSPVVSNRHMAMNALEVWPLDSLSVHRQYLEECVEREPHEEVQQRLKSLCNRMM</sequence>
<proteinExistence type="predicted"/>
<organism evidence="1 2">
    <name type="scientific">Chimaeribacter californicus</name>
    <dbReference type="NCBI Taxonomy" id="2060067"/>
    <lineage>
        <taxon>Bacteria</taxon>
        <taxon>Pseudomonadati</taxon>
        <taxon>Pseudomonadota</taxon>
        <taxon>Gammaproteobacteria</taxon>
        <taxon>Enterobacterales</taxon>
        <taxon>Yersiniaceae</taxon>
        <taxon>Chimaeribacter</taxon>
    </lineage>
</organism>
<evidence type="ECO:0000313" key="1">
    <source>
        <dbReference type="EMBL" id="PLR32586.1"/>
    </source>
</evidence>
<protein>
    <recommendedName>
        <fullName evidence="3">Limonene hydroxylase CD6-2</fullName>
    </recommendedName>
</protein>
<reference evidence="1 2" key="1">
    <citation type="submission" date="2017-12" db="EMBL/GenBank/DDBJ databases">
        <title>Characterization of six clinical isolates of Enterochimera gen. nov., a novel genus of the Yersiniaciae family and the three species Enterochimera arupensis sp. nov., Enterochimera coloradensis sp. nov, and Enterochimera californica sp. nov.</title>
        <authorList>
            <person name="Rossi A."/>
            <person name="Fisher M."/>
        </authorList>
    </citation>
    <scope>NUCLEOTIDE SEQUENCE [LARGE SCALE GENOMIC DNA]</scope>
    <source>
        <strain evidence="2">2015-Iso6</strain>
    </source>
</reference>
<dbReference type="RefSeq" id="WP_101817848.1">
    <property type="nucleotide sequence ID" value="NZ_PJZF01000020.1"/>
</dbReference>
<dbReference type="EMBL" id="PJZF01000020">
    <property type="protein sequence ID" value="PLR32586.1"/>
    <property type="molecule type" value="Genomic_DNA"/>
</dbReference>